<feature type="compositionally biased region" description="Pro residues" evidence="1">
    <location>
        <begin position="376"/>
        <end position="390"/>
    </location>
</feature>
<feature type="compositionally biased region" description="Polar residues" evidence="1">
    <location>
        <begin position="423"/>
        <end position="432"/>
    </location>
</feature>
<feature type="region of interest" description="Disordered" evidence="1">
    <location>
        <begin position="672"/>
        <end position="732"/>
    </location>
</feature>
<comment type="caution">
    <text evidence="3">The sequence shown here is derived from an EMBL/GenBank/DDBJ whole genome shotgun (WGS) entry which is preliminary data.</text>
</comment>
<name>A0A550CWV6_9AGAR</name>
<feature type="compositionally biased region" description="Acidic residues" evidence="1">
    <location>
        <begin position="353"/>
        <end position="368"/>
    </location>
</feature>
<feature type="compositionally biased region" description="Polar residues" evidence="1">
    <location>
        <begin position="680"/>
        <end position="732"/>
    </location>
</feature>
<dbReference type="PROSITE" id="PS50172">
    <property type="entry name" value="BRCT"/>
    <property type="match status" value="1"/>
</dbReference>
<evidence type="ECO:0000313" key="4">
    <source>
        <dbReference type="Proteomes" id="UP000320762"/>
    </source>
</evidence>
<feature type="compositionally biased region" description="Acidic residues" evidence="1">
    <location>
        <begin position="502"/>
        <end position="514"/>
    </location>
</feature>
<dbReference type="EMBL" id="VDMD01000001">
    <property type="protein sequence ID" value="TRM69276.1"/>
    <property type="molecule type" value="Genomic_DNA"/>
</dbReference>
<evidence type="ECO:0000259" key="2">
    <source>
        <dbReference type="PROSITE" id="PS50172"/>
    </source>
</evidence>
<feature type="domain" description="BRCT" evidence="2">
    <location>
        <begin position="56"/>
        <end position="121"/>
    </location>
</feature>
<protein>
    <recommendedName>
        <fullName evidence="2">BRCT domain-containing protein</fullName>
    </recommendedName>
</protein>
<sequence length="1087" mass="118669">MAPVDPGGTRRAPEIWSSTRPGARNALPPVPSASDLFVDPMMGCPLAMYVDKDVPDQAEIQRLIVDYGGTVSFGYSAVPYLLINPKTETGQRLWRQWAHRTNKKIVLDARWVRECIKAGELQTRATDWAGCRVQGNEWSEDEEEEAQPAIPPQGTTAIGATTVQPTSTASYIPDTSVAGPVAPTSTAPTLDHGTAEHHDQATQASVHYATEYPGYTIDELGYYHPIPTVYPYVPRALPAWHPSAQQATDVNTHHTADTSHLEHTAHIPEPHQPVPIAAPQPRSHYRQEPWYAEHTYPPAQDYDYGRYRDAQAPAQWNYYDPVYDQSQYEAAPYLSNEPEQQQPVAPLSPPQPEPEEMLVDEPEAEEAEAGVTQESSPPPPPLPKPAPVPFPLNRGRRSRRTGPLDAAALVARVDPPRSPTPPNTVQVSRFGGNTFTDEDKQYLDKYIQYCLDAGILLSLREICERVALKAPHHSFYSWRRFCNKHQKRLGGYKMLHCPSPSPEEEDEEEEDELMEDGTMMDTGTETAVAHAVHLAEQGVHELAYDYAAPHYAQVYGRYGHSVQGRAPEDVQQPAVESFHEESPEEDDGPPSRSPSPPRSLFRSTTGKGVAFTDADVSFLVRTLEYRRAQGRRIDGLFWKEISEKAPHHSRASWMKYWRRHRHELDPELADAGPEVEMEGTESSYASTPGLGPTSNHASSSHQTSTTPYASTSGHASASPSASTSGYAPSSTSYAEDYGQGYAAQMGSGHTFTTGQPSNGQADIGAANTSHYSSTSASQYAPTPQYAASQQHAMSRPQQHASPIPSKYPSGKPRRYTKSDDVLLAKYLVGRPKGTSDAVFRAFSAMHPHHPWKGWQEHYRVSRATVDHLVRALDAGKSIDAEGDEDGPDVRLPASSSAGTSRMVQAGPRTTHAGSQTAHTGSQAAHGGSHTGYGHTTHGGSQTMQSTRTSTNSRTQTSGRPGLETRAPETGVMVHDARMLDMGPNMQVSSVEGANMHSSRGSSAHMSQGVDVQMPGVQVPQAVRGAHPTQMPSIHAARMSISHTVQGLPLQTTRMPAEEVGGPGIPQAPRLLIQEVQLPRGMMAPGVR</sequence>
<feature type="region of interest" description="Disordered" evidence="1">
    <location>
        <begin position="878"/>
        <end position="965"/>
    </location>
</feature>
<feature type="compositionally biased region" description="Polar residues" evidence="1">
    <location>
        <begin position="748"/>
        <end position="800"/>
    </location>
</feature>
<feature type="compositionally biased region" description="Polar residues" evidence="1">
    <location>
        <begin position="911"/>
        <end position="922"/>
    </location>
</feature>
<dbReference type="Gene3D" id="3.40.50.10190">
    <property type="entry name" value="BRCT domain"/>
    <property type="match status" value="1"/>
</dbReference>
<feature type="region of interest" description="Disordered" evidence="1">
    <location>
        <begin position="565"/>
        <end position="606"/>
    </location>
</feature>
<feature type="region of interest" description="Disordered" evidence="1">
    <location>
        <begin position="1"/>
        <end position="29"/>
    </location>
</feature>
<keyword evidence="4" id="KW-1185">Reference proteome</keyword>
<evidence type="ECO:0000313" key="3">
    <source>
        <dbReference type="EMBL" id="TRM69276.1"/>
    </source>
</evidence>
<feature type="region of interest" description="Disordered" evidence="1">
    <location>
        <begin position="495"/>
        <end position="514"/>
    </location>
</feature>
<organism evidence="3 4">
    <name type="scientific">Schizophyllum amplum</name>
    <dbReference type="NCBI Taxonomy" id="97359"/>
    <lineage>
        <taxon>Eukaryota</taxon>
        <taxon>Fungi</taxon>
        <taxon>Dikarya</taxon>
        <taxon>Basidiomycota</taxon>
        <taxon>Agaricomycotina</taxon>
        <taxon>Agaricomycetes</taxon>
        <taxon>Agaricomycetidae</taxon>
        <taxon>Agaricales</taxon>
        <taxon>Schizophyllaceae</taxon>
        <taxon>Schizophyllum</taxon>
    </lineage>
</organism>
<accession>A0A550CWV6</accession>
<feature type="region of interest" description="Disordered" evidence="1">
    <location>
        <begin position="413"/>
        <end position="432"/>
    </location>
</feature>
<reference evidence="3 4" key="1">
    <citation type="journal article" date="2019" name="New Phytol.">
        <title>Comparative genomics reveals unique wood-decay strategies and fruiting body development in the Schizophyllaceae.</title>
        <authorList>
            <person name="Almasi E."/>
            <person name="Sahu N."/>
            <person name="Krizsan K."/>
            <person name="Balint B."/>
            <person name="Kovacs G.M."/>
            <person name="Kiss B."/>
            <person name="Cseklye J."/>
            <person name="Drula E."/>
            <person name="Henrissat B."/>
            <person name="Nagy I."/>
            <person name="Chovatia M."/>
            <person name="Adam C."/>
            <person name="LaButti K."/>
            <person name="Lipzen A."/>
            <person name="Riley R."/>
            <person name="Grigoriev I.V."/>
            <person name="Nagy L.G."/>
        </authorList>
    </citation>
    <scope>NUCLEOTIDE SEQUENCE [LARGE SCALE GENOMIC DNA]</scope>
    <source>
        <strain evidence="3 4">NL-1724</strain>
    </source>
</reference>
<dbReference type="OrthoDB" id="3358963at2759"/>
<gene>
    <name evidence="3" type="ORF">BD626DRAFT_473536</name>
</gene>
<feature type="region of interest" description="Disordered" evidence="1">
    <location>
        <begin position="264"/>
        <end position="284"/>
    </location>
</feature>
<dbReference type="InterPro" id="IPR036420">
    <property type="entry name" value="BRCT_dom_sf"/>
</dbReference>
<feature type="compositionally biased region" description="Polar residues" evidence="1">
    <location>
        <begin position="893"/>
        <end position="902"/>
    </location>
</feature>
<feature type="compositionally biased region" description="Low complexity" evidence="1">
    <location>
        <begin position="925"/>
        <end position="959"/>
    </location>
</feature>
<feature type="region of interest" description="Disordered" evidence="1">
    <location>
        <begin position="336"/>
        <end position="399"/>
    </location>
</feature>
<proteinExistence type="predicted"/>
<evidence type="ECO:0000256" key="1">
    <source>
        <dbReference type="SAM" id="MobiDB-lite"/>
    </source>
</evidence>
<dbReference type="AlphaFoldDB" id="A0A550CWV6"/>
<dbReference type="SUPFAM" id="SSF52113">
    <property type="entry name" value="BRCT domain"/>
    <property type="match status" value="1"/>
</dbReference>
<dbReference type="Proteomes" id="UP000320762">
    <property type="component" value="Unassembled WGS sequence"/>
</dbReference>
<dbReference type="InterPro" id="IPR001357">
    <property type="entry name" value="BRCT_dom"/>
</dbReference>
<feature type="region of interest" description="Disordered" evidence="1">
    <location>
        <begin position="748"/>
        <end position="815"/>
    </location>
</feature>
<dbReference type="STRING" id="97359.A0A550CWV6"/>